<dbReference type="AlphaFoldDB" id="A0A1Y5TDC0"/>
<feature type="transmembrane region" description="Helical" evidence="5">
    <location>
        <begin position="119"/>
        <end position="137"/>
    </location>
</feature>
<feature type="domain" description="NnrU" evidence="6">
    <location>
        <begin position="4"/>
        <end position="179"/>
    </location>
</feature>
<dbReference type="EMBL" id="FWFS01000010">
    <property type="protein sequence ID" value="SLN61138.1"/>
    <property type="molecule type" value="Genomic_DNA"/>
</dbReference>
<evidence type="ECO:0000256" key="2">
    <source>
        <dbReference type="ARBA" id="ARBA00022692"/>
    </source>
</evidence>
<dbReference type="Proteomes" id="UP000193862">
    <property type="component" value="Unassembled WGS sequence"/>
</dbReference>
<protein>
    <submittedName>
        <fullName evidence="7">NnrU protein</fullName>
    </submittedName>
</protein>
<gene>
    <name evidence="7" type="ORF">AQS8620_02785</name>
</gene>
<keyword evidence="4 5" id="KW-0472">Membrane</keyword>
<proteinExistence type="predicted"/>
<evidence type="ECO:0000256" key="3">
    <source>
        <dbReference type="ARBA" id="ARBA00022989"/>
    </source>
</evidence>
<sequence>MFLLAIGLILWVFPHLSKMLAPKFRARMDEKRGRMAIALVTVVSLILIIAGYRIAPVIVVWSPPAFLQHLNNLLMVFAVLLFVAAHSKSRLRTKIRHPMLLGTAIWGFAHLLVNGDLASVILFGFMLVWALVTMQVTNARRGHQTPFAGGTLKGDIRLGLITLVTFVVIVLIHTALGYPPVPMG</sequence>
<dbReference type="Pfam" id="PF07298">
    <property type="entry name" value="NnrU"/>
    <property type="match status" value="1"/>
</dbReference>
<evidence type="ECO:0000256" key="5">
    <source>
        <dbReference type="SAM" id="Phobius"/>
    </source>
</evidence>
<comment type="subcellular location">
    <subcellularLocation>
        <location evidence="1">Membrane</location>
        <topology evidence="1">Multi-pass membrane protein</topology>
    </subcellularLocation>
</comment>
<dbReference type="InterPro" id="IPR009915">
    <property type="entry name" value="NnrU_dom"/>
</dbReference>
<dbReference type="RefSeq" id="WP_085837579.1">
    <property type="nucleotide sequence ID" value="NZ_FWFS01000010.1"/>
</dbReference>
<feature type="transmembrane region" description="Helical" evidence="5">
    <location>
        <begin position="36"/>
        <end position="54"/>
    </location>
</feature>
<dbReference type="GO" id="GO:0016020">
    <property type="term" value="C:membrane"/>
    <property type="evidence" value="ECO:0007669"/>
    <property type="project" value="UniProtKB-SubCell"/>
</dbReference>
<feature type="transmembrane region" description="Helical" evidence="5">
    <location>
        <begin position="158"/>
        <end position="178"/>
    </location>
</feature>
<accession>A0A1Y5TDC0</accession>
<evidence type="ECO:0000259" key="6">
    <source>
        <dbReference type="Pfam" id="PF07298"/>
    </source>
</evidence>
<reference evidence="7 8" key="1">
    <citation type="submission" date="2017-03" db="EMBL/GenBank/DDBJ databases">
        <authorList>
            <person name="Afonso C.L."/>
            <person name="Miller P.J."/>
            <person name="Scott M.A."/>
            <person name="Spackman E."/>
            <person name="Goraichik I."/>
            <person name="Dimitrov K.M."/>
            <person name="Suarez D.L."/>
            <person name="Swayne D.E."/>
        </authorList>
    </citation>
    <scope>NUCLEOTIDE SEQUENCE [LARGE SCALE GENOMIC DNA]</scope>
    <source>
        <strain evidence="7 8">CECT 8620</strain>
    </source>
</reference>
<keyword evidence="2 5" id="KW-0812">Transmembrane</keyword>
<name>A0A1Y5TDC0_9RHOB</name>
<evidence type="ECO:0000256" key="4">
    <source>
        <dbReference type="ARBA" id="ARBA00023136"/>
    </source>
</evidence>
<evidence type="ECO:0000313" key="7">
    <source>
        <dbReference type="EMBL" id="SLN61138.1"/>
    </source>
</evidence>
<dbReference type="OrthoDB" id="5293641at2"/>
<keyword evidence="8" id="KW-1185">Reference proteome</keyword>
<feature type="transmembrane region" description="Helical" evidence="5">
    <location>
        <begin position="6"/>
        <end position="24"/>
    </location>
</feature>
<organism evidence="7 8">
    <name type="scientific">Aquimixticola soesokkakensis</name>
    <dbReference type="NCBI Taxonomy" id="1519096"/>
    <lineage>
        <taxon>Bacteria</taxon>
        <taxon>Pseudomonadati</taxon>
        <taxon>Pseudomonadota</taxon>
        <taxon>Alphaproteobacteria</taxon>
        <taxon>Rhodobacterales</taxon>
        <taxon>Paracoccaceae</taxon>
        <taxon>Aquimixticola</taxon>
    </lineage>
</organism>
<keyword evidence="3 5" id="KW-1133">Transmembrane helix</keyword>
<evidence type="ECO:0000256" key="1">
    <source>
        <dbReference type="ARBA" id="ARBA00004141"/>
    </source>
</evidence>
<evidence type="ECO:0000313" key="8">
    <source>
        <dbReference type="Proteomes" id="UP000193862"/>
    </source>
</evidence>
<feature type="transmembrane region" description="Helical" evidence="5">
    <location>
        <begin position="66"/>
        <end position="85"/>
    </location>
</feature>